<dbReference type="AlphaFoldDB" id="A0A9W4TLY4"/>
<dbReference type="PROSITE" id="PS51257">
    <property type="entry name" value="PROKAR_LIPOPROTEIN"/>
    <property type="match status" value="1"/>
</dbReference>
<feature type="chain" id="PRO_5040955114" description="Lipoprotein" evidence="2">
    <location>
        <begin position="22"/>
        <end position="60"/>
    </location>
</feature>
<dbReference type="Proteomes" id="UP001152749">
    <property type="component" value="Chromosome"/>
</dbReference>
<reference evidence="3" key="1">
    <citation type="submission" date="2022-09" db="EMBL/GenBank/DDBJ databases">
        <authorList>
            <person name="Duchaud E."/>
        </authorList>
    </citation>
    <scope>NUCLEOTIDE SEQUENCE</scope>
    <source>
        <strain evidence="3">TRV642</strain>
    </source>
</reference>
<dbReference type="EMBL" id="OX336425">
    <property type="protein sequence ID" value="CAI2769233.1"/>
    <property type="molecule type" value="Genomic_DNA"/>
</dbReference>
<evidence type="ECO:0000313" key="4">
    <source>
        <dbReference type="Proteomes" id="UP001152749"/>
    </source>
</evidence>
<organism evidence="3 4">
    <name type="scientific">Flavobacterium collinsii</name>
    <dbReference type="NCBI Taxonomy" id="1114861"/>
    <lineage>
        <taxon>Bacteria</taxon>
        <taxon>Pseudomonadati</taxon>
        <taxon>Bacteroidota</taxon>
        <taxon>Flavobacteriia</taxon>
        <taxon>Flavobacteriales</taxon>
        <taxon>Flavobacteriaceae</taxon>
        <taxon>Flavobacterium</taxon>
    </lineage>
</organism>
<accession>A0A9W4TLY4</accession>
<dbReference type="KEGG" id="fcs:TRV642_4604"/>
<feature type="region of interest" description="Disordered" evidence="1">
    <location>
        <begin position="24"/>
        <end position="60"/>
    </location>
</feature>
<sequence length="60" mass="6588">MKKLIIFIAFTILFTMFSCTPDEYETQTKQETKKTIDPAKPAFADGPGDGGNTPPPPPDK</sequence>
<feature type="signal peptide" evidence="2">
    <location>
        <begin position="1"/>
        <end position="21"/>
    </location>
</feature>
<protein>
    <recommendedName>
        <fullName evidence="5">Lipoprotein</fullName>
    </recommendedName>
</protein>
<keyword evidence="2" id="KW-0732">Signal</keyword>
<evidence type="ECO:0000313" key="3">
    <source>
        <dbReference type="EMBL" id="CAI2769233.1"/>
    </source>
</evidence>
<proteinExistence type="predicted"/>
<evidence type="ECO:0000256" key="2">
    <source>
        <dbReference type="SAM" id="SignalP"/>
    </source>
</evidence>
<name>A0A9W4TLY4_9FLAO</name>
<gene>
    <name evidence="3" type="ORF">TRV642_4604</name>
</gene>
<evidence type="ECO:0000256" key="1">
    <source>
        <dbReference type="SAM" id="MobiDB-lite"/>
    </source>
</evidence>
<evidence type="ECO:0008006" key="5">
    <source>
        <dbReference type="Google" id="ProtNLM"/>
    </source>
</evidence>
<dbReference type="RefSeq" id="WP_263361669.1">
    <property type="nucleotide sequence ID" value="NZ_OX336425.1"/>
</dbReference>
<feature type="compositionally biased region" description="Basic and acidic residues" evidence="1">
    <location>
        <begin position="26"/>
        <end position="37"/>
    </location>
</feature>